<gene>
    <name evidence="2" type="ORF">SSYM_0288</name>
</gene>
<feature type="non-terminal residue" evidence="2">
    <location>
        <position position="81"/>
    </location>
</feature>
<keyword evidence="3" id="KW-1185">Reference proteome</keyword>
<evidence type="ECO:0000256" key="1">
    <source>
        <dbReference type="SAM" id="MobiDB-lite"/>
    </source>
</evidence>
<feature type="compositionally biased region" description="Polar residues" evidence="1">
    <location>
        <begin position="31"/>
        <end position="41"/>
    </location>
</feature>
<protein>
    <submittedName>
        <fullName evidence="2">Uncharacterized protein</fullName>
    </submittedName>
</protein>
<reference evidence="3" key="1">
    <citation type="journal article" date="2011" name="Genome Biol. Evol.">
        <title>Massive genomic decay in Serratia symbiotica, a recently evolved symbiont of aphids.</title>
        <authorList>
            <person name="Burke G.R."/>
            <person name="Moran N.A."/>
        </authorList>
    </citation>
    <scope>NUCLEOTIDE SEQUENCE [LARGE SCALE GENOMIC DNA]</scope>
    <source>
        <strain evidence="3">Tucson</strain>
    </source>
</reference>
<proteinExistence type="predicted"/>
<dbReference type="RefSeq" id="WP_006710070.1">
    <property type="nucleotide sequence ID" value="NZ_GL636436.1"/>
</dbReference>
<accession>E9CQV9</accession>
<dbReference type="AlphaFoldDB" id="E9CQV9"/>
<evidence type="ECO:0000313" key="2">
    <source>
        <dbReference type="EMBL" id="EFW11061.1"/>
    </source>
</evidence>
<feature type="compositionally biased region" description="Polar residues" evidence="1">
    <location>
        <begin position="53"/>
        <end position="66"/>
    </location>
</feature>
<name>E9CQV9_9GAMM</name>
<feature type="region of interest" description="Disordered" evidence="1">
    <location>
        <begin position="25"/>
        <end position="81"/>
    </location>
</feature>
<dbReference type="Proteomes" id="UP000013568">
    <property type="component" value="Unassembled WGS sequence"/>
</dbReference>
<sequence>MIALILAVIVLGFVGMNIFRAYIDEEEKPQSSDNDVSTVSHGGNIRKDLGQDNPFQTETTSQTSGDDTSRHENDDDLPPPP</sequence>
<organism evidence="2 3">
    <name type="scientific">Serratia symbiotica str. Tucson</name>
    <dbReference type="NCBI Taxonomy" id="914128"/>
    <lineage>
        <taxon>Bacteria</taxon>
        <taxon>Pseudomonadati</taxon>
        <taxon>Pseudomonadota</taxon>
        <taxon>Gammaproteobacteria</taxon>
        <taxon>Enterobacterales</taxon>
        <taxon>Yersiniaceae</taxon>
        <taxon>Serratia</taxon>
        <taxon>Serratia symbiotica</taxon>
    </lineage>
</organism>
<evidence type="ECO:0000313" key="3">
    <source>
        <dbReference type="Proteomes" id="UP000013568"/>
    </source>
</evidence>
<dbReference type="EMBL" id="GL636436">
    <property type="protein sequence ID" value="EFW11061.1"/>
    <property type="molecule type" value="Genomic_DNA"/>
</dbReference>